<evidence type="ECO:0000313" key="2">
    <source>
        <dbReference type="EMBL" id="ELQ74809.1"/>
    </source>
</evidence>
<dbReference type="InterPro" id="IPR000477">
    <property type="entry name" value="RT_dom"/>
</dbReference>
<dbReference type="HOGENOM" id="CLU_1399410_0_0_1"/>
<dbReference type="InParanoid" id="L7JTR6"/>
<proteinExistence type="predicted"/>
<dbReference type="OrthoDB" id="2205812at2759"/>
<organism evidence="2 3">
    <name type="scientific">Trachipleistophora hominis</name>
    <name type="common">Microsporidian parasite</name>
    <dbReference type="NCBI Taxonomy" id="72359"/>
    <lineage>
        <taxon>Eukaryota</taxon>
        <taxon>Fungi</taxon>
        <taxon>Fungi incertae sedis</taxon>
        <taxon>Microsporidia</taxon>
        <taxon>Pleistophoridae</taxon>
        <taxon>Trachipleistophora</taxon>
    </lineage>
</organism>
<dbReference type="Pfam" id="PF00078">
    <property type="entry name" value="RVT_1"/>
    <property type="match status" value="1"/>
</dbReference>
<keyword evidence="2" id="KW-0548">Nucleotidyltransferase</keyword>
<feature type="domain" description="Reverse transcriptase" evidence="1">
    <location>
        <begin position="1"/>
        <end position="121"/>
    </location>
</feature>
<feature type="non-terminal residue" evidence="2">
    <location>
        <position position="1"/>
    </location>
</feature>
<keyword evidence="3" id="KW-1185">Reference proteome</keyword>
<dbReference type="VEuPathDB" id="MicrosporidiaDB:THOM_2286"/>
<keyword evidence="2" id="KW-0808">Transferase</keyword>
<keyword evidence="2" id="KW-0695">RNA-directed DNA polymerase</keyword>
<reference evidence="2 3" key="1">
    <citation type="journal article" date="2012" name="PLoS Pathog.">
        <title>The genome of the obligate intracellular parasite Trachipleistophora hominis: new insights into microsporidian genome dynamics and reductive evolution.</title>
        <authorList>
            <person name="Heinz E."/>
            <person name="Williams T.A."/>
            <person name="Nakjang S."/>
            <person name="Noel C.J."/>
            <person name="Swan D.C."/>
            <person name="Goldberg A.V."/>
            <person name="Harris S.R."/>
            <person name="Weinmaier T."/>
            <person name="Markert S."/>
            <person name="Becher D."/>
            <person name="Bernhardt J."/>
            <person name="Dagan T."/>
            <person name="Hacker C."/>
            <person name="Lucocq J.M."/>
            <person name="Schweder T."/>
            <person name="Rattei T."/>
            <person name="Hall N."/>
            <person name="Hirt R.P."/>
            <person name="Embley T.M."/>
        </authorList>
    </citation>
    <scope>NUCLEOTIDE SEQUENCE [LARGE SCALE GENOMIC DNA]</scope>
</reference>
<sequence>VPHERLFAKLQSYGICGKFLNPIKAIYRRPMGSVKTGDKCPKPFYYKTDVKQRCLAPPILFDLYINDQFDVLTGIKVEPKTSVPGLLFADDTGLFAEDYDKTKICIPRIKQECEKRKMELNITEFGVMRFDTEATATIKYKIIEISQVSSYRCLRLPIDRKLNMNTITNDRKDRKLRAFRMIQAFLQELVIPWPI</sequence>
<dbReference type="Proteomes" id="UP000011185">
    <property type="component" value="Unassembled WGS sequence"/>
</dbReference>
<protein>
    <submittedName>
        <fullName evidence="2">Putative RNA-directed DNA polymerase (Reverse transcriptase), Non LTR Retrotransposon protein</fullName>
    </submittedName>
</protein>
<evidence type="ECO:0000313" key="3">
    <source>
        <dbReference type="Proteomes" id="UP000011185"/>
    </source>
</evidence>
<dbReference type="GO" id="GO:0003964">
    <property type="term" value="F:RNA-directed DNA polymerase activity"/>
    <property type="evidence" value="ECO:0007669"/>
    <property type="project" value="UniProtKB-KW"/>
</dbReference>
<name>L7JTR6_TRAHO</name>
<dbReference type="PANTHER" id="PTHR47027">
    <property type="entry name" value="REVERSE TRANSCRIPTASE DOMAIN-CONTAINING PROTEIN"/>
    <property type="match status" value="1"/>
</dbReference>
<dbReference type="EMBL" id="JH994023">
    <property type="protein sequence ID" value="ELQ74809.1"/>
    <property type="molecule type" value="Genomic_DNA"/>
</dbReference>
<evidence type="ECO:0000259" key="1">
    <source>
        <dbReference type="Pfam" id="PF00078"/>
    </source>
</evidence>
<dbReference type="AlphaFoldDB" id="L7JTR6"/>
<accession>L7JTR6</accession>
<gene>
    <name evidence="2" type="ORF">THOM_2286</name>
</gene>
<dbReference type="PANTHER" id="PTHR47027:SF20">
    <property type="entry name" value="REVERSE TRANSCRIPTASE-LIKE PROTEIN WITH RNA-DIRECTED DNA POLYMERASE DOMAIN"/>
    <property type="match status" value="1"/>
</dbReference>